<feature type="region of interest" description="Disordered" evidence="6">
    <location>
        <begin position="16"/>
        <end position="51"/>
    </location>
</feature>
<dbReference type="Pfam" id="PF01201">
    <property type="entry name" value="Ribosomal_S8e"/>
    <property type="match status" value="1"/>
</dbReference>
<dbReference type="GO" id="GO:0005730">
    <property type="term" value="C:nucleolus"/>
    <property type="evidence" value="ECO:0007669"/>
    <property type="project" value="UniProtKB-SubCell"/>
</dbReference>
<feature type="compositionally biased region" description="Basic and acidic residues" evidence="6">
    <location>
        <begin position="19"/>
        <end position="33"/>
    </location>
</feature>
<evidence type="ECO:0000256" key="4">
    <source>
        <dbReference type="ARBA" id="ARBA00022552"/>
    </source>
</evidence>
<dbReference type="GO" id="GO:0006364">
    <property type="term" value="P:rRNA processing"/>
    <property type="evidence" value="ECO:0007669"/>
    <property type="project" value="UniProtKB-KW"/>
</dbReference>
<accession>A0A811YCK9</accession>
<evidence type="ECO:0000256" key="1">
    <source>
        <dbReference type="ARBA" id="ARBA00004604"/>
    </source>
</evidence>
<comment type="similarity">
    <text evidence="2">Belongs to the eukaryotic ribosomal protein eS8 family. Ribosome biogenesis protein NSA2 subfamily.</text>
</comment>
<evidence type="ECO:0000313" key="7">
    <source>
        <dbReference type="EMBL" id="CAD7674628.1"/>
    </source>
</evidence>
<keyword evidence="3" id="KW-0690">Ribosome biogenesis</keyword>
<keyword evidence="5" id="KW-0539">Nucleus</keyword>
<evidence type="ECO:0000313" key="8">
    <source>
        <dbReference type="Proteomes" id="UP000645828"/>
    </source>
</evidence>
<evidence type="ECO:0000256" key="2">
    <source>
        <dbReference type="ARBA" id="ARBA00005424"/>
    </source>
</evidence>
<dbReference type="PANTHER" id="PTHR12642">
    <property type="entry name" value="RIBOSOME BIOGENESIS PROTEIN NSA2 HOMOLOG"/>
    <property type="match status" value="1"/>
</dbReference>
<evidence type="ECO:0000256" key="6">
    <source>
        <dbReference type="SAM" id="MobiDB-lite"/>
    </source>
</evidence>
<name>A0A811YCK9_NYCPR</name>
<dbReference type="InterPro" id="IPR039411">
    <property type="entry name" value="NSA2_fam"/>
</dbReference>
<organism evidence="7 8">
    <name type="scientific">Nyctereutes procyonoides</name>
    <name type="common">Raccoon dog</name>
    <name type="synonym">Canis procyonoides</name>
    <dbReference type="NCBI Taxonomy" id="34880"/>
    <lineage>
        <taxon>Eukaryota</taxon>
        <taxon>Metazoa</taxon>
        <taxon>Chordata</taxon>
        <taxon>Craniata</taxon>
        <taxon>Vertebrata</taxon>
        <taxon>Euteleostomi</taxon>
        <taxon>Mammalia</taxon>
        <taxon>Eutheria</taxon>
        <taxon>Laurasiatheria</taxon>
        <taxon>Carnivora</taxon>
        <taxon>Caniformia</taxon>
        <taxon>Canidae</taxon>
        <taxon>Nyctereutes</taxon>
    </lineage>
</organism>
<dbReference type="Proteomes" id="UP000645828">
    <property type="component" value="Unassembled WGS sequence"/>
</dbReference>
<proteinExistence type="inferred from homology"/>
<evidence type="ECO:0000256" key="5">
    <source>
        <dbReference type="ARBA" id="ARBA00023242"/>
    </source>
</evidence>
<dbReference type="EMBL" id="CAJHUB010000673">
    <property type="protein sequence ID" value="CAD7674628.1"/>
    <property type="molecule type" value="Genomic_DNA"/>
</dbReference>
<sequence>MALCYGYCSDYHEKKRKTDHQEAHEDSKKTIKMHEKRHTKQKNDGKTPQGAVPAYLLDREGHIKIYSNRKEKEESMERIVTKACCVGDGFTQKPPKYKRFIRTMSSCVKKTHVTHPELRATFWGASVLSICQVTIRGVITKGIVLEVNTSELGLATQGGKVIWGKIWQVTNNPENDGCMTVVLLL</sequence>
<keyword evidence="4" id="KW-0698">rRNA processing</keyword>
<gene>
    <name evidence="7" type="ORF">NYPRO_LOCUS7423</name>
</gene>
<protein>
    <submittedName>
        <fullName evidence="7">(raccoon dog) hypothetical protein</fullName>
    </submittedName>
</protein>
<dbReference type="AlphaFoldDB" id="A0A811YCK9"/>
<reference evidence="7" key="1">
    <citation type="submission" date="2020-12" db="EMBL/GenBank/DDBJ databases">
        <authorList>
            <consortium name="Molecular Ecology Group"/>
        </authorList>
    </citation>
    <scope>NUCLEOTIDE SEQUENCE</scope>
    <source>
        <strain evidence="7">TBG_1078</strain>
    </source>
</reference>
<comment type="caution">
    <text evidence="7">The sequence shown here is derived from an EMBL/GenBank/DDBJ whole genome shotgun (WGS) entry which is preliminary data.</text>
</comment>
<comment type="subcellular location">
    <subcellularLocation>
        <location evidence="1">Nucleus</location>
        <location evidence="1">Nucleolus</location>
    </subcellularLocation>
</comment>
<dbReference type="InterPro" id="IPR022309">
    <property type="entry name" value="Ribosomal_Se8/biogenesis_NSA2"/>
</dbReference>
<evidence type="ECO:0000256" key="3">
    <source>
        <dbReference type="ARBA" id="ARBA00022517"/>
    </source>
</evidence>
<keyword evidence="8" id="KW-1185">Reference proteome</keyword>